<gene>
    <name evidence="3" type="ORF">HK26_06090</name>
</gene>
<feature type="transmembrane region" description="Helical" evidence="2">
    <location>
        <begin position="53"/>
        <end position="71"/>
    </location>
</feature>
<organism evidence="3 4">
    <name type="scientific">Acetobacter okinawensis</name>
    <dbReference type="NCBI Taxonomy" id="1076594"/>
    <lineage>
        <taxon>Bacteria</taxon>
        <taxon>Pseudomonadati</taxon>
        <taxon>Pseudomonadota</taxon>
        <taxon>Alphaproteobacteria</taxon>
        <taxon>Acetobacterales</taxon>
        <taxon>Acetobacteraceae</taxon>
        <taxon>Acetobacter</taxon>
    </lineage>
</organism>
<sequence>MNIHCAWCERDIHDKAHAPYCSARCEKKASKALAAINAPQTALQRETRIIRSTLVSLVAFITLTLSLRILAGSPPPPETPDLPQLTASPTADEGSAPYKAGQLARTQWNRWLSGQHAERRKGALYWLNAVAGQHAKQCDGTVEFALGCFDAHRHMSSIETQLAISPAFRAGWDNP</sequence>
<name>A0A252BSG4_9PROT</name>
<comment type="caution">
    <text evidence="3">The sequence shown here is derived from an EMBL/GenBank/DDBJ whole genome shotgun (WGS) entry which is preliminary data.</text>
</comment>
<accession>A0A252BSG4</accession>
<dbReference type="OrthoDB" id="7218370at2"/>
<protein>
    <submittedName>
        <fullName evidence="3">Uncharacterized protein</fullName>
    </submittedName>
</protein>
<evidence type="ECO:0000313" key="4">
    <source>
        <dbReference type="Proteomes" id="UP000194931"/>
    </source>
</evidence>
<keyword evidence="4" id="KW-1185">Reference proteome</keyword>
<dbReference type="STRING" id="1236501.GCA_000613865_00485"/>
<feature type="region of interest" description="Disordered" evidence="1">
    <location>
        <begin position="74"/>
        <end position="97"/>
    </location>
</feature>
<keyword evidence="2" id="KW-1133">Transmembrane helix</keyword>
<reference evidence="4" key="1">
    <citation type="submission" date="2014-06" db="EMBL/GenBank/DDBJ databases">
        <authorList>
            <person name="Winans N.J."/>
            <person name="Newell P.D."/>
            <person name="Douglas A.E."/>
        </authorList>
    </citation>
    <scope>NUCLEOTIDE SEQUENCE [LARGE SCALE GENOMIC DNA]</scope>
</reference>
<dbReference type="Proteomes" id="UP000194931">
    <property type="component" value="Unassembled WGS sequence"/>
</dbReference>
<dbReference type="EMBL" id="JOPJ01000027">
    <property type="protein sequence ID" value="OUJ11494.1"/>
    <property type="molecule type" value="Genomic_DNA"/>
</dbReference>
<keyword evidence="2" id="KW-0472">Membrane</keyword>
<evidence type="ECO:0000313" key="3">
    <source>
        <dbReference type="EMBL" id="OUJ11494.1"/>
    </source>
</evidence>
<evidence type="ECO:0000256" key="1">
    <source>
        <dbReference type="SAM" id="MobiDB-lite"/>
    </source>
</evidence>
<dbReference type="AlphaFoldDB" id="A0A252BSG4"/>
<proteinExistence type="predicted"/>
<dbReference type="RefSeq" id="WP_086639739.1">
    <property type="nucleotide sequence ID" value="NZ_JOPJ01000027.1"/>
</dbReference>
<evidence type="ECO:0000256" key="2">
    <source>
        <dbReference type="SAM" id="Phobius"/>
    </source>
</evidence>
<keyword evidence="2" id="KW-0812">Transmembrane</keyword>